<dbReference type="InParanoid" id="F9X0L5"/>
<dbReference type="InterPro" id="IPR008271">
    <property type="entry name" value="Ser/Thr_kinase_AS"/>
</dbReference>
<evidence type="ECO:0000256" key="3">
    <source>
        <dbReference type="ARBA" id="ARBA00022741"/>
    </source>
</evidence>
<dbReference type="PROSITE" id="PS00108">
    <property type="entry name" value="PROTEIN_KINASE_ST"/>
    <property type="match status" value="1"/>
</dbReference>
<dbReference type="InterPro" id="IPR000719">
    <property type="entry name" value="Prot_kinase_dom"/>
</dbReference>
<dbReference type="SMART" id="SM00220">
    <property type="entry name" value="S_TKc"/>
    <property type="match status" value="1"/>
</dbReference>
<proteinExistence type="inferred from homology"/>
<evidence type="ECO:0000313" key="10">
    <source>
        <dbReference type="Proteomes" id="UP000008062"/>
    </source>
</evidence>
<dbReference type="GeneID" id="13398723"/>
<dbReference type="Gene3D" id="1.10.510.10">
    <property type="entry name" value="Transferase(Phosphotransferase) domain 1"/>
    <property type="match status" value="1"/>
</dbReference>
<evidence type="ECO:0000256" key="2">
    <source>
        <dbReference type="ARBA" id="ARBA00022679"/>
    </source>
</evidence>
<name>F9X0L5_ZYMTI</name>
<sequence>MQSCLQRCCGTSARAASIERPFEEETLPGYHADQFLPIEIGETLVNQYKVLGKLGYGANSTVWLCRDIQSVKADDFVALKVYTETSNPQANRELAAYSHLCTVDSKHSGQARIRPLLASFNIQRDDGLYHPCLVHPPLHITMSELQRYGGKASPFPEDIVKQTLQCLLPTLDYLHTEAKMVHCDLKLSNIMLEIEDPSVIPAFIASQATDPVPRKTITTAEGKTRTIYGSRKFRKPSNGADFGLPLLCDFGEARIGSSFPFQDIQPEVYKAPEMLLEIGTLRSAVDIWNLGCMVSHLFDVYDEAGHHNNRVHLGEMVGLLGHPPRDFLLRSEQAWRVFDAQGRWKAQPPISTAKLEDRLTRLSGRSKTEFLAFLRRMLVWKPEERKTARELLEDPWLKEE</sequence>
<evidence type="ECO:0000313" key="9">
    <source>
        <dbReference type="EMBL" id="EGP91645.1"/>
    </source>
</evidence>
<evidence type="ECO:0000256" key="1">
    <source>
        <dbReference type="ARBA" id="ARBA00022527"/>
    </source>
</evidence>
<dbReference type="Proteomes" id="UP000008062">
    <property type="component" value="Chromosome 1"/>
</dbReference>
<dbReference type="OMA" id="CLVHPPM"/>
<dbReference type="InterPro" id="IPR017441">
    <property type="entry name" value="Protein_kinase_ATP_BS"/>
</dbReference>
<keyword evidence="3 6" id="KW-0547">Nucleotide-binding</keyword>
<evidence type="ECO:0000256" key="5">
    <source>
        <dbReference type="ARBA" id="ARBA00022840"/>
    </source>
</evidence>
<reference evidence="9 10" key="1">
    <citation type="journal article" date="2011" name="PLoS Genet.">
        <title>Finished genome of the fungal wheat pathogen Mycosphaerella graminicola reveals dispensome structure, chromosome plasticity, and stealth pathogenesis.</title>
        <authorList>
            <person name="Goodwin S.B."/>
            <person name="Ben M'barek S."/>
            <person name="Dhillon B."/>
            <person name="Wittenberg A.H.J."/>
            <person name="Crane C.F."/>
            <person name="Hane J.K."/>
            <person name="Foster A.J."/>
            <person name="Van der Lee T.A.J."/>
            <person name="Grimwood J."/>
            <person name="Aerts A."/>
            <person name="Antoniw J."/>
            <person name="Bailey A."/>
            <person name="Bluhm B."/>
            <person name="Bowler J."/>
            <person name="Bristow J."/>
            <person name="van der Burgt A."/>
            <person name="Canto-Canche B."/>
            <person name="Churchill A.C.L."/>
            <person name="Conde-Ferraez L."/>
            <person name="Cools H.J."/>
            <person name="Coutinho P.M."/>
            <person name="Csukai M."/>
            <person name="Dehal P."/>
            <person name="De Wit P."/>
            <person name="Donzelli B."/>
            <person name="van de Geest H.C."/>
            <person name="van Ham R.C.H.J."/>
            <person name="Hammond-Kosack K.E."/>
            <person name="Henrissat B."/>
            <person name="Kilian A."/>
            <person name="Kobayashi A.K."/>
            <person name="Koopmann E."/>
            <person name="Kourmpetis Y."/>
            <person name="Kuzniar A."/>
            <person name="Lindquist E."/>
            <person name="Lombard V."/>
            <person name="Maliepaard C."/>
            <person name="Martins N."/>
            <person name="Mehrabi R."/>
            <person name="Nap J.P.H."/>
            <person name="Ponomarenko A."/>
            <person name="Rudd J.J."/>
            <person name="Salamov A."/>
            <person name="Schmutz J."/>
            <person name="Schouten H.J."/>
            <person name="Shapiro H."/>
            <person name="Stergiopoulos I."/>
            <person name="Torriani S.F.F."/>
            <person name="Tu H."/>
            <person name="de Vries R.P."/>
            <person name="Waalwijk C."/>
            <person name="Ware S.B."/>
            <person name="Wiebenga A."/>
            <person name="Zwiers L.-H."/>
            <person name="Oliver R.P."/>
            <person name="Grigoriev I.V."/>
            <person name="Kema G.H.J."/>
        </authorList>
    </citation>
    <scope>NUCLEOTIDE SEQUENCE [LARGE SCALE GENOMIC DNA]</scope>
    <source>
        <strain evidence="10">CBS 115943 / IPO323</strain>
    </source>
</reference>
<dbReference type="eggNOG" id="KOG1290">
    <property type="taxonomic scope" value="Eukaryota"/>
</dbReference>
<dbReference type="SUPFAM" id="SSF56112">
    <property type="entry name" value="Protein kinase-like (PK-like)"/>
    <property type="match status" value="1"/>
</dbReference>
<keyword evidence="2" id="KW-0808">Transferase</keyword>
<dbReference type="AlphaFoldDB" id="F9X0L5"/>
<evidence type="ECO:0000256" key="6">
    <source>
        <dbReference type="PROSITE-ProRule" id="PRU10141"/>
    </source>
</evidence>
<feature type="binding site" evidence="6">
    <location>
        <position position="80"/>
    </location>
    <ligand>
        <name>ATP</name>
        <dbReference type="ChEBI" id="CHEBI:30616"/>
    </ligand>
</feature>
<accession>F9X0L5</accession>
<evidence type="ECO:0000256" key="7">
    <source>
        <dbReference type="RuleBase" id="RU000304"/>
    </source>
</evidence>
<organism evidence="9 10">
    <name type="scientific">Zymoseptoria tritici (strain CBS 115943 / IPO323)</name>
    <name type="common">Speckled leaf blotch fungus</name>
    <name type="synonym">Septoria tritici</name>
    <dbReference type="NCBI Taxonomy" id="336722"/>
    <lineage>
        <taxon>Eukaryota</taxon>
        <taxon>Fungi</taxon>
        <taxon>Dikarya</taxon>
        <taxon>Ascomycota</taxon>
        <taxon>Pezizomycotina</taxon>
        <taxon>Dothideomycetes</taxon>
        <taxon>Dothideomycetidae</taxon>
        <taxon>Mycosphaerellales</taxon>
        <taxon>Mycosphaerellaceae</taxon>
        <taxon>Zymoseptoria</taxon>
    </lineage>
</organism>
<comment type="similarity">
    <text evidence="7">Belongs to the protein kinase superfamily.</text>
</comment>
<dbReference type="EMBL" id="CM001196">
    <property type="protein sequence ID" value="EGP91645.1"/>
    <property type="molecule type" value="Genomic_DNA"/>
</dbReference>
<dbReference type="GO" id="GO:0043484">
    <property type="term" value="P:regulation of RNA splicing"/>
    <property type="evidence" value="ECO:0007669"/>
    <property type="project" value="TreeGrafter"/>
</dbReference>
<keyword evidence="1 7" id="KW-0723">Serine/threonine-protein kinase</keyword>
<dbReference type="KEGG" id="ztr:MYCGRDRAFT_107640"/>
<dbReference type="GO" id="GO:0005634">
    <property type="term" value="C:nucleus"/>
    <property type="evidence" value="ECO:0007669"/>
    <property type="project" value="TreeGrafter"/>
</dbReference>
<dbReference type="GO" id="GO:0004674">
    <property type="term" value="F:protein serine/threonine kinase activity"/>
    <property type="evidence" value="ECO:0007669"/>
    <property type="project" value="UniProtKB-KW"/>
</dbReference>
<dbReference type="OrthoDB" id="5979581at2759"/>
<dbReference type="HOGENOM" id="CLU_000288_81_1_1"/>
<evidence type="ECO:0000259" key="8">
    <source>
        <dbReference type="PROSITE" id="PS50011"/>
    </source>
</evidence>
<dbReference type="GO" id="GO:0005524">
    <property type="term" value="F:ATP binding"/>
    <property type="evidence" value="ECO:0007669"/>
    <property type="project" value="UniProtKB-UniRule"/>
</dbReference>
<dbReference type="PANTHER" id="PTHR45646:SF11">
    <property type="entry name" value="SERINE_THREONINE-PROTEIN KINASE DOA"/>
    <property type="match status" value="1"/>
</dbReference>
<gene>
    <name evidence="9" type="ORF">MYCGRDRAFT_107640</name>
</gene>
<dbReference type="InterPro" id="IPR051175">
    <property type="entry name" value="CLK_kinases"/>
</dbReference>
<protein>
    <recommendedName>
        <fullName evidence="8">Protein kinase domain-containing protein</fullName>
    </recommendedName>
</protein>
<dbReference type="STRING" id="336722.F9X0L5"/>
<dbReference type="InterPro" id="IPR011009">
    <property type="entry name" value="Kinase-like_dom_sf"/>
</dbReference>
<evidence type="ECO:0000256" key="4">
    <source>
        <dbReference type="ARBA" id="ARBA00022777"/>
    </source>
</evidence>
<dbReference type="RefSeq" id="XP_003856669.1">
    <property type="nucleotide sequence ID" value="XM_003856621.1"/>
</dbReference>
<keyword evidence="4" id="KW-0418">Kinase</keyword>
<dbReference type="PROSITE" id="PS50011">
    <property type="entry name" value="PROTEIN_KINASE_DOM"/>
    <property type="match status" value="1"/>
</dbReference>
<dbReference type="PANTHER" id="PTHR45646">
    <property type="entry name" value="SERINE/THREONINE-PROTEIN KINASE DOA-RELATED"/>
    <property type="match status" value="1"/>
</dbReference>
<dbReference type="Pfam" id="PF00069">
    <property type="entry name" value="Pkinase"/>
    <property type="match status" value="2"/>
</dbReference>
<dbReference type="Gene3D" id="3.30.200.20">
    <property type="entry name" value="Phosphorylase Kinase, domain 1"/>
    <property type="match status" value="1"/>
</dbReference>
<feature type="domain" description="Protein kinase" evidence="8">
    <location>
        <begin position="48"/>
        <end position="397"/>
    </location>
</feature>
<dbReference type="PROSITE" id="PS00107">
    <property type="entry name" value="PROTEIN_KINASE_ATP"/>
    <property type="match status" value="1"/>
</dbReference>
<keyword evidence="10" id="KW-1185">Reference proteome</keyword>
<keyword evidence="5 6" id="KW-0067">ATP-binding</keyword>